<proteinExistence type="predicted"/>
<dbReference type="STRING" id="1798482.A2763_00705"/>
<evidence type="ECO:0000256" key="1">
    <source>
        <dbReference type="SAM" id="SignalP"/>
    </source>
</evidence>
<dbReference type="AlphaFoldDB" id="A0A1F6CPQ4"/>
<evidence type="ECO:0000313" key="3">
    <source>
        <dbReference type="Proteomes" id="UP000178370"/>
    </source>
</evidence>
<organism evidence="2 3">
    <name type="scientific">Candidatus Kaiserbacteria bacterium RIFCSPHIGHO2_01_FULL_54_36</name>
    <dbReference type="NCBI Taxonomy" id="1798482"/>
    <lineage>
        <taxon>Bacteria</taxon>
        <taxon>Candidatus Kaiseribacteriota</taxon>
    </lineage>
</organism>
<protein>
    <submittedName>
        <fullName evidence="2">Uncharacterized protein</fullName>
    </submittedName>
</protein>
<comment type="caution">
    <text evidence="2">The sequence shown here is derived from an EMBL/GenBank/DDBJ whole genome shotgun (WGS) entry which is preliminary data.</text>
</comment>
<name>A0A1F6CPQ4_9BACT</name>
<feature type="chain" id="PRO_5009523484" evidence="1">
    <location>
        <begin position="24"/>
        <end position="190"/>
    </location>
</feature>
<evidence type="ECO:0000313" key="2">
    <source>
        <dbReference type="EMBL" id="OGG50842.1"/>
    </source>
</evidence>
<reference evidence="2 3" key="1">
    <citation type="journal article" date="2016" name="Nat. Commun.">
        <title>Thousands of microbial genomes shed light on interconnected biogeochemical processes in an aquifer system.</title>
        <authorList>
            <person name="Anantharaman K."/>
            <person name="Brown C.T."/>
            <person name="Hug L.A."/>
            <person name="Sharon I."/>
            <person name="Castelle C.J."/>
            <person name="Probst A.J."/>
            <person name="Thomas B.C."/>
            <person name="Singh A."/>
            <person name="Wilkins M.J."/>
            <person name="Karaoz U."/>
            <person name="Brodie E.L."/>
            <person name="Williams K.H."/>
            <person name="Hubbard S.S."/>
            <person name="Banfield J.F."/>
        </authorList>
    </citation>
    <scope>NUCLEOTIDE SEQUENCE [LARGE SCALE GENOMIC DNA]</scope>
</reference>
<accession>A0A1F6CPQ4</accession>
<dbReference type="Proteomes" id="UP000178370">
    <property type="component" value="Unassembled WGS sequence"/>
</dbReference>
<feature type="signal peptide" evidence="1">
    <location>
        <begin position="1"/>
        <end position="23"/>
    </location>
</feature>
<dbReference type="EMBL" id="MFKV01000006">
    <property type="protein sequence ID" value="OGG50842.1"/>
    <property type="molecule type" value="Genomic_DNA"/>
</dbReference>
<gene>
    <name evidence="2" type="ORF">A2763_00705</name>
</gene>
<sequence>MKVLSIVAVVAALAALAVTPAQAQNSTWAAVAISTSPLKDAFGFQYLKTSQAGAENDAIRFCEERFAKYRIRGATCAVKSTTDWVIGVYCLNGGKVGVGIGVGATPVEAANEALKEAGAFQARRCVFQAMRHGTNAKATIEGREWTATVSCGAGTFTFKVNGAVAALNRALRSCENTNVSACNVTAFTGS</sequence>
<keyword evidence="1" id="KW-0732">Signal</keyword>